<keyword evidence="3" id="KW-1185">Reference proteome</keyword>
<dbReference type="PANTHER" id="PTHR32060">
    <property type="entry name" value="TAIL-SPECIFIC PROTEASE"/>
    <property type="match status" value="1"/>
</dbReference>
<dbReference type="Gene3D" id="3.90.226.10">
    <property type="entry name" value="2-enoyl-CoA Hydratase, Chain A, domain 1"/>
    <property type="match status" value="1"/>
</dbReference>
<dbReference type="PANTHER" id="PTHR32060:SF30">
    <property type="entry name" value="CARBOXY-TERMINAL PROCESSING PROTEASE CTPA"/>
    <property type="match status" value="1"/>
</dbReference>
<gene>
    <name evidence="2" type="ORF">N0D28_13350</name>
</gene>
<dbReference type="CDD" id="cd06567">
    <property type="entry name" value="Peptidase_S41"/>
    <property type="match status" value="1"/>
</dbReference>
<protein>
    <submittedName>
        <fullName evidence="2">S41 family peptidase</fullName>
    </submittedName>
</protein>
<evidence type="ECO:0000313" key="2">
    <source>
        <dbReference type="EMBL" id="UWX63704.1"/>
    </source>
</evidence>
<reference evidence="2" key="1">
    <citation type="submission" date="2022-09" db="EMBL/GenBank/DDBJ databases">
        <title>genome sequence of Deinococcus rubellus.</title>
        <authorList>
            <person name="Srinivasan S."/>
        </authorList>
    </citation>
    <scope>NUCLEOTIDE SEQUENCE</scope>
    <source>
        <strain evidence="2">Ant6</strain>
    </source>
</reference>
<sequence length="382" mass="41917">MNLHETSTVKRKYMSNKRTLVTFGVMAALVISAAAFAQTPLSFGLSTLNLIESRALMSGNVDWEAQRMELIRNAAKLKSDQDVLPYLGEMLLRLNDNHSFYILGDRKLNLYQLAVLYKLKVDSLGVVTGLGQRFPTELKIGDRILEFTTDSGVNLTLQRTGKPLQITLPSLLDRSSGFSVEDENGVAYLKVPNQIGNQTQEDYYESGISALEDHGEACAWVVDLRDNNGGNLYQLIAALSPLLPNGKLLALEEKKGQPIMISIDASGINFGKDRVIALRSRTQAPNASTIAMIVNKNTKSAAEMMAMIFKKLHYRVYGEPTFGAVGYQTTIPLRKDIALQLVTGGALDESGKLQEGAVVPDEDDASLQSVLVKMKQRGSCQK</sequence>
<dbReference type="RefSeq" id="WP_260559986.1">
    <property type="nucleotide sequence ID" value="NZ_BAABEC010000074.1"/>
</dbReference>
<dbReference type="InterPro" id="IPR005151">
    <property type="entry name" value="Tail-specific_protease"/>
</dbReference>
<dbReference type="SMART" id="SM00245">
    <property type="entry name" value="TSPc"/>
    <property type="match status" value="1"/>
</dbReference>
<dbReference type="SUPFAM" id="SSF52096">
    <property type="entry name" value="ClpP/crotonase"/>
    <property type="match status" value="1"/>
</dbReference>
<name>A0ABY5YF38_9DEIO</name>
<dbReference type="InterPro" id="IPR029045">
    <property type="entry name" value="ClpP/crotonase-like_dom_sf"/>
</dbReference>
<evidence type="ECO:0000259" key="1">
    <source>
        <dbReference type="SMART" id="SM00245"/>
    </source>
</evidence>
<proteinExistence type="predicted"/>
<organism evidence="2 3">
    <name type="scientific">Deinococcus rubellus</name>
    <dbReference type="NCBI Taxonomy" id="1889240"/>
    <lineage>
        <taxon>Bacteria</taxon>
        <taxon>Thermotogati</taxon>
        <taxon>Deinococcota</taxon>
        <taxon>Deinococci</taxon>
        <taxon>Deinococcales</taxon>
        <taxon>Deinococcaceae</taxon>
        <taxon>Deinococcus</taxon>
    </lineage>
</organism>
<dbReference type="EMBL" id="CP104213">
    <property type="protein sequence ID" value="UWX63704.1"/>
    <property type="molecule type" value="Genomic_DNA"/>
</dbReference>
<evidence type="ECO:0000313" key="3">
    <source>
        <dbReference type="Proteomes" id="UP001060261"/>
    </source>
</evidence>
<accession>A0ABY5YF38</accession>
<feature type="domain" description="Tail specific protease" evidence="1">
    <location>
        <begin position="154"/>
        <end position="365"/>
    </location>
</feature>
<dbReference type="Pfam" id="PF03572">
    <property type="entry name" value="Peptidase_S41"/>
    <property type="match status" value="1"/>
</dbReference>
<dbReference type="Proteomes" id="UP001060261">
    <property type="component" value="Chromosome"/>
</dbReference>